<dbReference type="PANTHER" id="PTHR43011:SF1">
    <property type="entry name" value="IRON-SULFUR CLUSTER ASSEMBLY 2 HOMOLOG, MITOCHONDRIAL"/>
    <property type="match status" value="1"/>
</dbReference>
<keyword evidence="7" id="KW-1185">Reference proteome</keyword>
<comment type="caution">
    <text evidence="5">The sequence shown here is derived from an EMBL/GenBank/DDBJ whole genome shotgun (WGS) entry which is preliminary data.</text>
</comment>
<keyword evidence="3" id="KW-0408">Iron</keyword>
<proteinExistence type="inferred from homology"/>
<dbReference type="InterPro" id="IPR000361">
    <property type="entry name" value="ATAP_core_dom"/>
</dbReference>
<protein>
    <submittedName>
        <fullName evidence="5">Bifunctional HesB-like domain superfamily/FeS cluster biogenesis/FeS cluster insertion protein</fullName>
    </submittedName>
</protein>
<dbReference type="GO" id="GO:0005739">
    <property type="term" value="C:mitochondrion"/>
    <property type="evidence" value="ECO:0007669"/>
    <property type="project" value="TreeGrafter"/>
</dbReference>
<organism evidence="5 7">
    <name type="scientific">Babesia duncani</name>
    <dbReference type="NCBI Taxonomy" id="323732"/>
    <lineage>
        <taxon>Eukaryota</taxon>
        <taxon>Sar</taxon>
        <taxon>Alveolata</taxon>
        <taxon>Apicomplexa</taxon>
        <taxon>Aconoidasida</taxon>
        <taxon>Piroplasmida</taxon>
        <taxon>Babesiidae</taxon>
        <taxon>Babesia</taxon>
    </lineage>
</organism>
<dbReference type="RefSeq" id="XP_067803381.1">
    <property type="nucleotide sequence ID" value="XM_067946817.1"/>
</dbReference>
<gene>
    <name evidence="6" type="ORF">BdWA1_001786</name>
    <name evidence="5" type="ORF">BdWA1_004012</name>
</gene>
<keyword evidence="3" id="KW-0004">4Fe-4S</keyword>
<dbReference type="Pfam" id="PF01521">
    <property type="entry name" value="Fe-S_biosyn"/>
    <property type="match status" value="1"/>
</dbReference>
<dbReference type="GO" id="GO:0051537">
    <property type="term" value="F:2 iron, 2 sulfur cluster binding"/>
    <property type="evidence" value="ECO:0007669"/>
    <property type="project" value="TreeGrafter"/>
</dbReference>
<evidence type="ECO:0000313" key="5">
    <source>
        <dbReference type="EMBL" id="KAK2194522.1"/>
    </source>
</evidence>
<dbReference type="GO" id="GO:0005506">
    <property type="term" value="F:iron ion binding"/>
    <property type="evidence" value="ECO:0007669"/>
    <property type="project" value="TreeGrafter"/>
</dbReference>
<feature type="domain" description="Core" evidence="4">
    <location>
        <begin position="8"/>
        <end position="110"/>
    </location>
</feature>
<evidence type="ECO:0000259" key="4">
    <source>
        <dbReference type="Pfam" id="PF01521"/>
    </source>
</evidence>
<keyword evidence="3" id="KW-0479">Metal-binding</keyword>
<accession>A0AAD9PHD0</accession>
<evidence type="ECO:0000313" key="6">
    <source>
        <dbReference type="EMBL" id="KAK2196539.1"/>
    </source>
</evidence>
<dbReference type="AlphaFoldDB" id="A0AAD9PHD0"/>
<dbReference type="Gene3D" id="2.60.300.12">
    <property type="entry name" value="HesB-like domain"/>
    <property type="match status" value="1"/>
</dbReference>
<name>A0AAD9PHD0_9APIC</name>
<dbReference type="GO" id="GO:0016226">
    <property type="term" value="P:iron-sulfur cluster assembly"/>
    <property type="evidence" value="ECO:0007669"/>
    <property type="project" value="InterPro"/>
</dbReference>
<dbReference type="EMBL" id="JALLKP010000096">
    <property type="protein sequence ID" value="KAK2194522.1"/>
    <property type="molecule type" value="Genomic_DNA"/>
</dbReference>
<dbReference type="NCBIfam" id="TIGR00049">
    <property type="entry name" value="iron-sulfur cluster assembly accessory protein"/>
    <property type="match status" value="1"/>
</dbReference>
<dbReference type="PANTHER" id="PTHR43011">
    <property type="entry name" value="IRON-SULFUR CLUSTER ASSEMBLY 2 HOMOLOG, MITOCHONDRIAL"/>
    <property type="match status" value="1"/>
</dbReference>
<dbReference type="Proteomes" id="UP001214638">
    <property type="component" value="Unassembled WGS sequence"/>
</dbReference>
<evidence type="ECO:0000256" key="3">
    <source>
        <dbReference type="ARBA" id="ARBA00022485"/>
    </source>
</evidence>
<dbReference type="SUPFAM" id="SSF89360">
    <property type="entry name" value="HesB-like domain"/>
    <property type="match status" value="1"/>
</dbReference>
<dbReference type="GeneID" id="94336084"/>
<dbReference type="InterPro" id="IPR035903">
    <property type="entry name" value="HesB-like_dom_sf"/>
</dbReference>
<evidence type="ECO:0000256" key="2">
    <source>
        <dbReference type="ARBA" id="ARBA00006718"/>
    </source>
</evidence>
<evidence type="ECO:0000313" key="7">
    <source>
        <dbReference type="Proteomes" id="UP001214638"/>
    </source>
</evidence>
<sequence length="117" mass="13356">MQAISSRIKFTNNAITRLMQLKSIHGPSKHLIVTVSSGGCSGFQYNFDIIKNVPKDYIPLLERDDCTRVYTDIHTMEIIKGCQIHYQEKLIACKFILQEIKDLVRNCSCGNSFDIKT</sequence>
<comment type="similarity">
    <text evidence="2">Belongs to the HesB/IscA family.</text>
</comment>
<dbReference type="InterPro" id="IPR016092">
    <property type="entry name" value="ATAP"/>
</dbReference>
<dbReference type="KEGG" id="bdw:94336084"/>
<keyword evidence="3" id="KW-0411">Iron-sulfur</keyword>
<dbReference type="GO" id="GO:0051539">
    <property type="term" value="F:4 iron, 4 sulfur cluster binding"/>
    <property type="evidence" value="ECO:0007669"/>
    <property type="project" value="UniProtKB-KW"/>
</dbReference>
<reference evidence="5" key="1">
    <citation type="journal article" date="2023" name="Nat. Microbiol.">
        <title>Babesia duncani multi-omics identifies virulence factors and drug targets.</title>
        <authorList>
            <person name="Singh P."/>
            <person name="Lonardi S."/>
            <person name="Liang Q."/>
            <person name="Vydyam P."/>
            <person name="Khabirova E."/>
            <person name="Fang T."/>
            <person name="Gihaz S."/>
            <person name="Thekkiniath J."/>
            <person name="Munshi M."/>
            <person name="Abel S."/>
            <person name="Ciampossin L."/>
            <person name="Batugedara G."/>
            <person name="Gupta M."/>
            <person name="Lu X.M."/>
            <person name="Lenz T."/>
            <person name="Chakravarty S."/>
            <person name="Cornillot E."/>
            <person name="Hu Y."/>
            <person name="Ma W."/>
            <person name="Gonzalez L.M."/>
            <person name="Sanchez S."/>
            <person name="Estrada K."/>
            <person name="Sanchez-Flores A."/>
            <person name="Montero E."/>
            <person name="Harb O.S."/>
            <person name="Le Roch K.G."/>
            <person name="Mamoun C.B."/>
        </authorList>
    </citation>
    <scope>NUCLEOTIDE SEQUENCE</scope>
    <source>
        <strain evidence="5">WA1</strain>
    </source>
</reference>
<comment type="pathway">
    <text evidence="1">Cofactor biosynthesis; iron-sulfur cluster biosynthesis.</text>
</comment>
<evidence type="ECO:0000256" key="1">
    <source>
        <dbReference type="ARBA" id="ARBA00005151"/>
    </source>
</evidence>
<dbReference type="EMBL" id="JALLKP010000002">
    <property type="protein sequence ID" value="KAK2196539.1"/>
    <property type="molecule type" value="Genomic_DNA"/>
</dbReference>